<proteinExistence type="predicted"/>
<accession>A0A015YM74</accession>
<evidence type="ECO:0000313" key="3">
    <source>
        <dbReference type="Proteomes" id="UP000022272"/>
    </source>
</evidence>
<sequence length="47" mass="5318">MEGTAQVLGFLENSPKRNAPSNEGQGIPIILWIHLYDAKYPSKEYLK</sequence>
<feature type="region of interest" description="Disordered" evidence="1">
    <location>
        <begin position="1"/>
        <end position="24"/>
    </location>
</feature>
<dbReference type="EMBL" id="JGDM01000026">
    <property type="protein sequence ID" value="EXZ45398.1"/>
    <property type="molecule type" value="Genomic_DNA"/>
</dbReference>
<organism evidence="2 3">
    <name type="scientific">Bacteroides fragilis str. 2-F-2 #4</name>
    <dbReference type="NCBI Taxonomy" id="1339280"/>
    <lineage>
        <taxon>Bacteria</taxon>
        <taxon>Pseudomonadati</taxon>
        <taxon>Bacteroidota</taxon>
        <taxon>Bacteroidia</taxon>
        <taxon>Bacteroidales</taxon>
        <taxon>Bacteroidaceae</taxon>
        <taxon>Bacteroides</taxon>
    </lineage>
</organism>
<reference evidence="2 3" key="1">
    <citation type="submission" date="2014-02" db="EMBL/GenBank/DDBJ databases">
        <authorList>
            <person name="Sears C."/>
            <person name="Carroll K."/>
            <person name="Sack B.R."/>
            <person name="Qadri F."/>
            <person name="Myers L.L."/>
            <person name="Chung G.-T."/>
            <person name="Escheverria P."/>
            <person name="Fraser C.M."/>
            <person name="Sadzewicz L."/>
            <person name="Shefchek K.A."/>
            <person name="Tallon L."/>
            <person name="Das S.P."/>
            <person name="Daugherty S."/>
            <person name="Mongodin E.F."/>
        </authorList>
    </citation>
    <scope>NUCLEOTIDE SEQUENCE [LARGE SCALE GENOMIC DNA]</scope>
    <source>
        <strain evidence="2 3">2-F-2 #4</strain>
    </source>
</reference>
<evidence type="ECO:0000313" key="2">
    <source>
        <dbReference type="EMBL" id="EXZ45398.1"/>
    </source>
</evidence>
<protein>
    <submittedName>
        <fullName evidence="2">Uncharacterized protein</fullName>
    </submittedName>
</protein>
<name>A0A015YM74_BACFG</name>
<gene>
    <name evidence="2" type="ORF">M076_1431</name>
</gene>
<dbReference type="PATRIC" id="fig|1339280.3.peg.1379"/>
<dbReference type="Proteomes" id="UP000022272">
    <property type="component" value="Unassembled WGS sequence"/>
</dbReference>
<dbReference type="AlphaFoldDB" id="A0A015YM74"/>
<evidence type="ECO:0000256" key="1">
    <source>
        <dbReference type="SAM" id="MobiDB-lite"/>
    </source>
</evidence>
<comment type="caution">
    <text evidence="2">The sequence shown here is derived from an EMBL/GenBank/DDBJ whole genome shotgun (WGS) entry which is preliminary data.</text>
</comment>